<dbReference type="GO" id="GO:0015108">
    <property type="term" value="F:chloride transmembrane transporter activity"/>
    <property type="evidence" value="ECO:0007669"/>
    <property type="project" value="InterPro"/>
</dbReference>
<keyword evidence="8" id="KW-1185">Reference proteome</keyword>
<gene>
    <name evidence="7" type="ORF">SARC_07981</name>
</gene>
<evidence type="ECO:0000256" key="3">
    <source>
        <dbReference type="ARBA" id="ARBA00022989"/>
    </source>
</evidence>
<sequence>MEKKSIDHFAQSRSDKILTTEHDGTGGSDNDRPIKSSTTLAHDEHDEGFNTNLHLNDTRTTPDSTDQKSSLPDPPPIVNVESFAQLYPPSIFWVDGAIVVVFSWAIALFGLLYMNLVMAFPQWWYKVDNNEEFAHNPHTMQFLTGRWWWIFVGALTGLVVSSLRVYMNITGPIPSFINEIHKQHQDPVMGMKVMVCACISLMGGAGLGPEAGLGAFGGSVGHLTSALVRRYTSWSGADLRRRLYTLCGMTAAFGSFLPAPFVSVALVSEIGKPCAEWDITYMRMFTFFTLAACSAYLVYSNTLDFTPLSQTSGLDVLPQYDRMPSNNLYDDQWYQIFVGMLFGLLGSAMALLFLIVSMIVKVSVSALRDFLSSKIGFNKAFVITAVCGGLFYGTCGYLMPLTIGDGIEQLHIVVTHGDEIGSAVCMETGFVGGLFLPIVAIGVYMARVVVNTTGVDFTLAIFCGFAMLPAALVPIPITMVVFVASTFALGAGATSPLLSCVITSYVMMMGIGIPQFLARKGYERRIASISRGNG</sequence>
<feature type="transmembrane region" description="Helical" evidence="6">
    <location>
        <begin position="188"/>
        <end position="207"/>
    </location>
</feature>
<dbReference type="Pfam" id="PF00654">
    <property type="entry name" value="Voltage_CLC"/>
    <property type="match status" value="1"/>
</dbReference>
<feature type="compositionally biased region" description="Polar residues" evidence="5">
    <location>
        <begin position="49"/>
        <end position="70"/>
    </location>
</feature>
<reference evidence="7 8" key="1">
    <citation type="submission" date="2011-02" db="EMBL/GenBank/DDBJ databases">
        <title>The Genome Sequence of Sphaeroforma arctica JP610.</title>
        <authorList>
            <consortium name="The Broad Institute Genome Sequencing Platform"/>
            <person name="Russ C."/>
            <person name="Cuomo C."/>
            <person name="Young S.K."/>
            <person name="Zeng Q."/>
            <person name="Gargeya S."/>
            <person name="Alvarado L."/>
            <person name="Berlin A."/>
            <person name="Chapman S.B."/>
            <person name="Chen Z."/>
            <person name="Freedman E."/>
            <person name="Gellesch M."/>
            <person name="Goldberg J."/>
            <person name="Griggs A."/>
            <person name="Gujja S."/>
            <person name="Heilman E."/>
            <person name="Heiman D."/>
            <person name="Howarth C."/>
            <person name="Mehta T."/>
            <person name="Neiman D."/>
            <person name="Pearson M."/>
            <person name="Roberts A."/>
            <person name="Saif S."/>
            <person name="Shea T."/>
            <person name="Shenoy N."/>
            <person name="Sisk P."/>
            <person name="Stolte C."/>
            <person name="Sykes S."/>
            <person name="White J."/>
            <person name="Yandava C."/>
            <person name="Burger G."/>
            <person name="Gray M.W."/>
            <person name="Holland P.W.H."/>
            <person name="King N."/>
            <person name="Lang F.B.F."/>
            <person name="Roger A.J."/>
            <person name="Ruiz-Trillo I."/>
            <person name="Haas B."/>
            <person name="Nusbaum C."/>
            <person name="Birren B."/>
        </authorList>
    </citation>
    <scope>NUCLEOTIDE SEQUENCE [LARGE SCALE GENOMIC DNA]</scope>
    <source>
        <strain evidence="7 8">JP610</strain>
    </source>
</reference>
<dbReference type="Gene3D" id="1.10.3080.10">
    <property type="entry name" value="Clc chloride channel"/>
    <property type="match status" value="1"/>
</dbReference>
<feature type="transmembrane region" description="Helical" evidence="6">
    <location>
        <begin position="420"/>
        <end position="445"/>
    </location>
</feature>
<evidence type="ECO:0000256" key="2">
    <source>
        <dbReference type="ARBA" id="ARBA00022692"/>
    </source>
</evidence>
<dbReference type="eggNOG" id="ENOG502SNMB">
    <property type="taxonomic scope" value="Eukaryota"/>
</dbReference>
<accession>A0A0L0FSB4</accession>
<feature type="region of interest" description="Disordered" evidence="5">
    <location>
        <begin position="1"/>
        <end position="74"/>
    </location>
</feature>
<evidence type="ECO:0000256" key="6">
    <source>
        <dbReference type="SAM" id="Phobius"/>
    </source>
</evidence>
<feature type="compositionally biased region" description="Basic and acidic residues" evidence="5">
    <location>
        <begin position="13"/>
        <end position="34"/>
    </location>
</feature>
<dbReference type="RefSeq" id="XP_014153532.1">
    <property type="nucleotide sequence ID" value="XM_014298057.1"/>
</dbReference>
<comment type="subcellular location">
    <subcellularLocation>
        <location evidence="1">Membrane</location>
        <topology evidence="1">Multi-pass membrane protein</topology>
    </subcellularLocation>
</comment>
<evidence type="ECO:0008006" key="9">
    <source>
        <dbReference type="Google" id="ProtNLM"/>
    </source>
</evidence>
<feature type="transmembrane region" description="Helical" evidence="6">
    <location>
        <begin position="147"/>
        <end position="167"/>
    </location>
</feature>
<feature type="transmembrane region" description="Helical" evidence="6">
    <location>
        <begin position="279"/>
        <end position="299"/>
    </location>
</feature>
<dbReference type="SUPFAM" id="SSF81340">
    <property type="entry name" value="Clc chloride channel"/>
    <property type="match status" value="1"/>
</dbReference>
<dbReference type="EMBL" id="KQ242270">
    <property type="protein sequence ID" value="KNC79630.1"/>
    <property type="molecule type" value="Genomic_DNA"/>
</dbReference>
<evidence type="ECO:0000256" key="5">
    <source>
        <dbReference type="SAM" id="MobiDB-lite"/>
    </source>
</evidence>
<dbReference type="InterPro" id="IPR050368">
    <property type="entry name" value="ClC-type_chloride_channel"/>
</dbReference>
<feature type="transmembrane region" description="Helical" evidence="6">
    <location>
        <begin position="380"/>
        <end position="400"/>
    </location>
</feature>
<feature type="transmembrane region" description="Helical" evidence="6">
    <location>
        <begin position="92"/>
        <end position="114"/>
    </location>
</feature>
<name>A0A0L0FSB4_9EUKA</name>
<protein>
    <recommendedName>
        <fullName evidence="9">Chloride channel protein</fullName>
    </recommendedName>
</protein>
<keyword evidence="4 6" id="KW-0472">Membrane</keyword>
<dbReference type="PANTHER" id="PTHR43427">
    <property type="entry name" value="CHLORIDE CHANNEL PROTEIN CLC-E"/>
    <property type="match status" value="1"/>
</dbReference>
<dbReference type="AlphaFoldDB" id="A0A0L0FSB4"/>
<dbReference type="Proteomes" id="UP000054560">
    <property type="component" value="Unassembled WGS sequence"/>
</dbReference>
<dbReference type="InterPro" id="IPR014743">
    <property type="entry name" value="Cl-channel_core"/>
</dbReference>
<proteinExistence type="predicted"/>
<evidence type="ECO:0000313" key="7">
    <source>
        <dbReference type="EMBL" id="KNC79630.1"/>
    </source>
</evidence>
<keyword evidence="2 6" id="KW-0812">Transmembrane</keyword>
<dbReference type="PANTHER" id="PTHR43427:SF12">
    <property type="entry name" value="CHLORIDE TRANSPORTER"/>
    <property type="match status" value="1"/>
</dbReference>
<evidence type="ECO:0000313" key="8">
    <source>
        <dbReference type="Proteomes" id="UP000054560"/>
    </source>
</evidence>
<dbReference type="GO" id="GO:0016020">
    <property type="term" value="C:membrane"/>
    <property type="evidence" value="ECO:0007669"/>
    <property type="project" value="UniProtKB-SubCell"/>
</dbReference>
<feature type="transmembrane region" description="Helical" evidence="6">
    <location>
        <begin position="496"/>
        <end position="518"/>
    </location>
</feature>
<dbReference type="GeneID" id="25908485"/>
<dbReference type="InterPro" id="IPR001807">
    <property type="entry name" value="ClC"/>
</dbReference>
<feature type="transmembrane region" description="Helical" evidence="6">
    <location>
        <begin position="457"/>
        <end position="484"/>
    </location>
</feature>
<feature type="transmembrane region" description="Helical" evidence="6">
    <location>
        <begin position="243"/>
        <end position="267"/>
    </location>
</feature>
<evidence type="ECO:0000256" key="1">
    <source>
        <dbReference type="ARBA" id="ARBA00004141"/>
    </source>
</evidence>
<evidence type="ECO:0000256" key="4">
    <source>
        <dbReference type="ARBA" id="ARBA00023136"/>
    </source>
</evidence>
<keyword evidence="3 6" id="KW-1133">Transmembrane helix</keyword>
<dbReference type="OrthoDB" id="514608at2759"/>
<organism evidence="7 8">
    <name type="scientific">Sphaeroforma arctica JP610</name>
    <dbReference type="NCBI Taxonomy" id="667725"/>
    <lineage>
        <taxon>Eukaryota</taxon>
        <taxon>Ichthyosporea</taxon>
        <taxon>Ichthyophonida</taxon>
        <taxon>Sphaeroforma</taxon>
    </lineage>
</organism>
<feature type="transmembrane region" description="Helical" evidence="6">
    <location>
        <begin position="333"/>
        <end position="360"/>
    </location>
</feature>